<keyword evidence="5" id="KW-0297">G-protein coupled receptor</keyword>
<sequence>MAQRPNFNRTRTSTFRPFLANDTNQSNDSNFTFNRNSFDDDPDSMFYLLTALIIPSFLCFAFLFYNFIRLPQLRTKSTNLLIICLLINNFIHIWVDLPFRLYFLFENRVPFSNPTYCLIWTCYDNILTTTDLLIMAFTSIERYFSIFHHFFLHKHERLFYHIPIILCFLVPATWYTVLIFAYPCQKTFTYSTFQCGPVCYLTSSQVLVNIENFGFFMFPLFVIVIGNTTLIICVIIQKASMKRKLRLSLWRNNLRMISQLMFIAVLYMSIYVPSCILLIFSTYVQRTRFQPWAAYVRNNYFIHLKYIVIFGCPFMVLAGQKEMHQKIKNLFARTRCQRRVRRKTDIHPLTMMNTQNRKE</sequence>
<evidence type="ECO:0000259" key="10">
    <source>
        <dbReference type="PROSITE" id="PS50262"/>
    </source>
</evidence>
<dbReference type="CDD" id="cd00637">
    <property type="entry name" value="7tm_classA_rhodopsin-like"/>
    <property type="match status" value="1"/>
</dbReference>
<dbReference type="GO" id="GO:0004930">
    <property type="term" value="F:G protein-coupled receptor activity"/>
    <property type="evidence" value="ECO:0007669"/>
    <property type="project" value="UniProtKB-KW"/>
</dbReference>
<dbReference type="InterPro" id="IPR000276">
    <property type="entry name" value="GPCR_Rhodpsn"/>
</dbReference>
<dbReference type="Gene3D" id="1.20.1070.10">
    <property type="entry name" value="Rhodopsin 7-helix transmembrane proteins"/>
    <property type="match status" value="1"/>
</dbReference>
<dbReference type="Proteomes" id="UP000663832">
    <property type="component" value="Unassembled WGS sequence"/>
</dbReference>
<protein>
    <recommendedName>
        <fullName evidence="10">G-protein coupled receptors family 1 profile domain-containing protein</fullName>
    </recommendedName>
</protein>
<dbReference type="PANTHER" id="PTHR24249">
    <property type="entry name" value="HISTAMINE RECEPTOR-RELATED G-PROTEIN COUPLED RECEPTOR"/>
    <property type="match status" value="1"/>
</dbReference>
<keyword evidence="2" id="KW-1003">Cell membrane</keyword>
<dbReference type="OrthoDB" id="10002847at2759"/>
<name>A0A814YVY8_9BILA</name>
<evidence type="ECO:0000256" key="4">
    <source>
        <dbReference type="ARBA" id="ARBA00022989"/>
    </source>
</evidence>
<evidence type="ECO:0000313" key="14">
    <source>
        <dbReference type="Proteomes" id="UP000663877"/>
    </source>
</evidence>
<feature type="transmembrane region" description="Helical" evidence="9">
    <location>
        <begin position="300"/>
        <end position="318"/>
    </location>
</feature>
<dbReference type="EMBL" id="CAJNOI010000304">
    <property type="protein sequence ID" value="CAF1234704.1"/>
    <property type="molecule type" value="Genomic_DNA"/>
</dbReference>
<evidence type="ECO:0000313" key="12">
    <source>
        <dbReference type="EMBL" id="CAF1525143.1"/>
    </source>
</evidence>
<feature type="transmembrane region" description="Helical" evidence="9">
    <location>
        <begin position="257"/>
        <end position="280"/>
    </location>
</feature>
<reference evidence="11" key="1">
    <citation type="submission" date="2021-02" db="EMBL/GenBank/DDBJ databases">
        <authorList>
            <person name="Nowell W R."/>
        </authorList>
    </citation>
    <scope>NUCLEOTIDE SEQUENCE</scope>
</reference>
<evidence type="ECO:0000256" key="8">
    <source>
        <dbReference type="ARBA" id="ARBA00023224"/>
    </source>
</evidence>
<keyword evidence="8" id="KW-0807">Transducer</keyword>
<keyword evidence="6 9" id="KW-0472">Membrane</keyword>
<keyword evidence="4 9" id="KW-1133">Transmembrane helix</keyword>
<comment type="subcellular location">
    <subcellularLocation>
        <location evidence="1">Cell membrane</location>
        <topology evidence="1">Multi-pass membrane protein</topology>
    </subcellularLocation>
</comment>
<dbReference type="AlphaFoldDB" id="A0A814YVY8"/>
<dbReference type="PROSITE" id="PS50262">
    <property type="entry name" value="G_PROTEIN_RECEP_F1_2"/>
    <property type="match status" value="1"/>
</dbReference>
<keyword evidence="3 9" id="KW-0812">Transmembrane</keyword>
<dbReference type="Proteomes" id="UP000663877">
    <property type="component" value="Unassembled WGS sequence"/>
</dbReference>
<dbReference type="InterPro" id="IPR017452">
    <property type="entry name" value="GPCR_Rhodpsn_7TM"/>
</dbReference>
<evidence type="ECO:0000256" key="2">
    <source>
        <dbReference type="ARBA" id="ARBA00022475"/>
    </source>
</evidence>
<feature type="transmembrane region" description="Helical" evidence="9">
    <location>
        <begin position="213"/>
        <end position="236"/>
    </location>
</feature>
<feature type="domain" description="G-protein coupled receptors family 1 profile" evidence="10">
    <location>
        <begin position="59"/>
        <end position="316"/>
    </location>
</feature>
<evidence type="ECO:0000256" key="9">
    <source>
        <dbReference type="SAM" id="Phobius"/>
    </source>
</evidence>
<evidence type="ECO:0000313" key="13">
    <source>
        <dbReference type="Proteomes" id="UP000663832"/>
    </source>
</evidence>
<feature type="transmembrane region" description="Helical" evidence="9">
    <location>
        <begin position="117"/>
        <end position="137"/>
    </location>
</feature>
<feature type="transmembrane region" description="Helical" evidence="9">
    <location>
        <begin position="80"/>
        <end position="105"/>
    </location>
</feature>
<evidence type="ECO:0000256" key="1">
    <source>
        <dbReference type="ARBA" id="ARBA00004651"/>
    </source>
</evidence>
<accession>A0A814YVY8</accession>
<keyword evidence="7" id="KW-0675">Receptor</keyword>
<dbReference type="PANTHER" id="PTHR24249:SF372">
    <property type="entry name" value="G-PROTEIN COUPLED RECEPTORS FAMILY 1 PROFILE DOMAIN-CONTAINING PROTEIN"/>
    <property type="match status" value="1"/>
</dbReference>
<dbReference type="EMBL" id="CAJNOM010000622">
    <property type="protein sequence ID" value="CAF1525143.1"/>
    <property type="molecule type" value="Genomic_DNA"/>
</dbReference>
<dbReference type="InterPro" id="IPR050569">
    <property type="entry name" value="TAAR"/>
</dbReference>
<dbReference type="Pfam" id="PF00001">
    <property type="entry name" value="7tm_1"/>
    <property type="match status" value="1"/>
</dbReference>
<dbReference type="PROSITE" id="PS00237">
    <property type="entry name" value="G_PROTEIN_RECEP_F1_1"/>
    <property type="match status" value="1"/>
</dbReference>
<feature type="transmembrane region" description="Helical" evidence="9">
    <location>
        <begin position="45"/>
        <end position="68"/>
    </location>
</feature>
<keyword evidence="13" id="KW-1185">Reference proteome</keyword>
<dbReference type="GO" id="GO:0005886">
    <property type="term" value="C:plasma membrane"/>
    <property type="evidence" value="ECO:0007669"/>
    <property type="project" value="UniProtKB-SubCell"/>
</dbReference>
<evidence type="ECO:0000256" key="6">
    <source>
        <dbReference type="ARBA" id="ARBA00023136"/>
    </source>
</evidence>
<evidence type="ECO:0000256" key="3">
    <source>
        <dbReference type="ARBA" id="ARBA00022692"/>
    </source>
</evidence>
<evidence type="ECO:0000256" key="5">
    <source>
        <dbReference type="ARBA" id="ARBA00023040"/>
    </source>
</evidence>
<feature type="transmembrane region" description="Helical" evidence="9">
    <location>
        <begin position="158"/>
        <end position="182"/>
    </location>
</feature>
<evidence type="ECO:0000313" key="11">
    <source>
        <dbReference type="EMBL" id="CAF1234704.1"/>
    </source>
</evidence>
<evidence type="ECO:0000256" key="7">
    <source>
        <dbReference type="ARBA" id="ARBA00023170"/>
    </source>
</evidence>
<dbReference type="SUPFAM" id="SSF81321">
    <property type="entry name" value="Family A G protein-coupled receptor-like"/>
    <property type="match status" value="1"/>
</dbReference>
<comment type="caution">
    <text evidence="11">The sequence shown here is derived from an EMBL/GenBank/DDBJ whole genome shotgun (WGS) entry which is preliminary data.</text>
</comment>
<proteinExistence type="predicted"/>
<organism evidence="11 14">
    <name type="scientific">Adineta steineri</name>
    <dbReference type="NCBI Taxonomy" id="433720"/>
    <lineage>
        <taxon>Eukaryota</taxon>
        <taxon>Metazoa</taxon>
        <taxon>Spiralia</taxon>
        <taxon>Gnathifera</taxon>
        <taxon>Rotifera</taxon>
        <taxon>Eurotatoria</taxon>
        <taxon>Bdelloidea</taxon>
        <taxon>Adinetida</taxon>
        <taxon>Adinetidae</taxon>
        <taxon>Adineta</taxon>
    </lineage>
</organism>
<gene>
    <name evidence="11" type="ORF">BJG266_LOCUS28714</name>
    <name evidence="12" type="ORF">QVE165_LOCUS45072</name>
</gene>